<dbReference type="InterPro" id="IPR036265">
    <property type="entry name" value="HIT-like_sf"/>
</dbReference>
<evidence type="ECO:0000313" key="4">
    <source>
        <dbReference type="EMBL" id="GMF44601.1"/>
    </source>
</evidence>
<dbReference type="GO" id="GO:0000932">
    <property type="term" value="C:P-body"/>
    <property type="evidence" value="ECO:0007669"/>
    <property type="project" value="TreeGrafter"/>
</dbReference>
<dbReference type="GO" id="GO:0000340">
    <property type="term" value="F:RNA 7-methylguanosine cap binding"/>
    <property type="evidence" value="ECO:0007669"/>
    <property type="project" value="TreeGrafter"/>
</dbReference>
<dbReference type="GO" id="GO:0005634">
    <property type="term" value="C:nucleus"/>
    <property type="evidence" value="ECO:0007669"/>
    <property type="project" value="TreeGrafter"/>
</dbReference>
<dbReference type="AlphaFoldDB" id="A0A9W6XSX6"/>
<comment type="caution">
    <text evidence="4">The sequence shown here is derived from an EMBL/GenBank/DDBJ whole genome shotgun (WGS) entry which is preliminary data.</text>
</comment>
<organism evidence="4 5">
    <name type="scientific">Phytophthora fragariaefolia</name>
    <dbReference type="NCBI Taxonomy" id="1490495"/>
    <lineage>
        <taxon>Eukaryota</taxon>
        <taxon>Sar</taxon>
        <taxon>Stramenopiles</taxon>
        <taxon>Oomycota</taxon>
        <taxon>Peronosporomycetes</taxon>
        <taxon>Peronosporales</taxon>
        <taxon>Peronosporaceae</taxon>
        <taxon>Phytophthora</taxon>
    </lineage>
</organism>
<evidence type="ECO:0000256" key="3">
    <source>
        <dbReference type="SAM" id="Phobius"/>
    </source>
</evidence>
<dbReference type="Proteomes" id="UP001165121">
    <property type="component" value="Unassembled WGS sequence"/>
</dbReference>
<feature type="transmembrane region" description="Helical" evidence="3">
    <location>
        <begin position="216"/>
        <end position="233"/>
    </location>
</feature>
<accession>A0A9W6XSX6</accession>
<keyword evidence="3" id="KW-0812">Transmembrane</keyword>
<proteinExistence type="inferred from homology"/>
<name>A0A9W6XSX6_9STRA</name>
<feature type="compositionally biased region" description="Low complexity" evidence="2">
    <location>
        <begin position="125"/>
        <end position="134"/>
    </location>
</feature>
<dbReference type="InterPro" id="IPR008594">
    <property type="entry name" value="DcpS/DCS2"/>
</dbReference>
<dbReference type="Pfam" id="PF05652">
    <property type="entry name" value="DcpS"/>
    <property type="match status" value="1"/>
</dbReference>
<feature type="region of interest" description="Disordered" evidence="2">
    <location>
        <begin position="109"/>
        <end position="134"/>
    </location>
</feature>
<gene>
    <name evidence="4" type="ORF">Pfra01_001560800</name>
</gene>
<sequence length="379" mass="42334">MKRRKRHNVSTVILQNAQTNNTWENVHDNHGMLVQQDLVGRATHCALERRAVRHVPHRVRRSAAAAPVRQLGLLHGLRHCHDLALVELRLQLARHLFVARGVILHPHTPSASPQVPTSFSHKETPPGCWSGPPSPSGAAGTWACRRPESPSRLGSLLFVLFSSAVFLFSHSGLSPDSDFLRLRVTANQRSVASFQSNWTRGLIMGLLELLGQVERLGVGVALVAAVLGALYVWQQAVGDVGVTKMLRDFNLVRVLKRTDSELALLGNFKSDNHKKPAVLVIQTAAMDSGTLDRLLAGMSLHEILVNDIYSTFQGDVARDVKPYKVNLIYPATERHVRKHTDQNFHMVVETKEAYRMITKPYIDSIPPENIEWVYNILEQ</sequence>
<evidence type="ECO:0000256" key="2">
    <source>
        <dbReference type="SAM" id="MobiDB-lite"/>
    </source>
</evidence>
<comment type="similarity">
    <text evidence="1">Belongs to the HIT family.</text>
</comment>
<keyword evidence="5" id="KW-1185">Reference proteome</keyword>
<protein>
    <submittedName>
        <fullName evidence="4">Unnamed protein product</fullName>
    </submittedName>
</protein>
<evidence type="ECO:0000256" key="1">
    <source>
        <dbReference type="ARBA" id="ARBA00010208"/>
    </source>
</evidence>
<reference evidence="4" key="1">
    <citation type="submission" date="2023-04" db="EMBL/GenBank/DDBJ databases">
        <title>Phytophthora fragariaefolia NBRC 109709.</title>
        <authorList>
            <person name="Ichikawa N."/>
            <person name="Sato H."/>
            <person name="Tonouchi N."/>
        </authorList>
    </citation>
    <scope>NUCLEOTIDE SEQUENCE</scope>
    <source>
        <strain evidence="4">NBRC 109709</strain>
    </source>
</reference>
<dbReference type="SUPFAM" id="SSF102860">
    <property type="entry name" value="mRNA decapping enzyme DcpS N-terminal domain"/>
    <property type="match status" value="1"/>
</dbReference>
<dbReference type="PANTHER" id="PTHR12978">
    <property type="entry name" value="HISTIDINE TRIAD HIT PROTEIN MEMBER"/>
    <property type="match status" value="1"/>
</dbReference>
<dbReference type="GO" id="GO:0000290">
    <property type="term" value="P:deadenylation-dependent decapping of nuclear-transcribed mRNA"/>
    <property type="evidence" value="ECO:0007669"/>
    <property type="project" value="InterPro"/>
</dbReference>
<feature type="transmembrane region" description="Helical" evidence="3">
    <location>
        <begin position="153"/>
        <end position="173"/>
    </location>
</feature>
<dbReference type="Gene3D" id="3.30.428.10">
    <property type="entry name" value="HIT-like"/>
    <property type="match status" value="1"/>
</dbReference>
<dbReference type="PANTHER" id="PTHR12978:SF0">
    <property type="entry name" value="M7GPPPX DIPHOSPHATASE"/>
    <property type="match status" value="1"/>
</dbReference>
<dbReference type="InterPro" id="IPR011145">
    <property type="entry name" value="Scavenger_mRNA_decap_enz_N"/>
</dbReference>
<dbReference type="EMBL" id="BSXT01001716">
    <property type="protein sequence ID" value="GMF44601.1"/>
    <property type="molecule type" value="Genomic_DNA"/>
</dbReference>
<dbReference type="FunFam" id="3.30.200.40:FF:000009">
    <property type="entry name" value="Uncharacterized protein"/>
    <property type="match status" value="1"/>
</dbReference>
<keyword evidence="3" id="KW-0472">Membrane</keyword>
<dbReference type="GO" id="GO:0016787">
    <property type="term" value="F:hydrolase activity"/>
    <property type="evidence" value="ECO:0007669"/>
    <property type="project" value="InterPro"/>
</dbReference>
<dbReference type="OrthoDB" id="10264956at2759"/>
<feature type="compositionally biased region" description="Polar residues" evidence="2">
    <location>
        <begin position="109"/>
        <end position="119"/>
    </location>
</feature>
<evidence type="ECO:0000313" key="5">
    <source>
        <dbReference type="Proteomes" id="UP001165121"/>
    </source>
</evidence>
<keyword evidence="3" id="KW-1133">Transmembrane helix</keyword>
<dbReference type="Gene3D" id="3.30.200.40">
    <property type="entry name" value="Scavenger mRNA decapping enzyme, N-terminal domain"/>
    <property type="match status" value="1"/>
</dbReference>